<dbReference type="Proteomes" id="UP000540929">
    <property type="component" value="Unassembled WGS sequence"/>
</dbReference>
<evidence type="ECO:0000313" key="4">
    <source>
        <dbReference type="Proteomes" id="UP000540929"/>
    </source>
</evidence>
<dbReference type="SMART" id="SM00507">
    <property type="entry name" value="HNHc"/>
    <property type="match status" value="1"/>
</dbReference>
<name>A0A7Y9WMX2_9BURK</name>
<evidence type="ECO:0000256" key="1">
    <source>
        <dbReference type="SAM" id="MobiDB-lite"/>
    </source>
</evidence>
<evidence type="ECO:0000259" key="2">
    <source>
        <dbReference type="SMART" id="SM00507"/>
    </source>
</evidence>
<reference evidence="3 4" key="1">
    <citation type="submission" date="2020-07" db="EMBL/GenBank/DDBJ databases">
        <title>Exploring microbial biodiversity for novel pathways involved in the catabolism of aromatic compounds derived from lignin.</title>
        <authorList>
            <person name="Elkins J."/>
        </authorList>
    </citation>
    <scope>NUCLEOTIDE SEQUENCE [LARGE SCALE GENOMIC DNA]</scope>
    <source>
        <strain evidence="3 4">H2C3C</strain>
    </source>
</reference>
<feature type="region of interest" description="Disordered" evidence="1">
    <location>
        <begin position="431"/>
        <end position="452"/>
    </location>
</feature>
<proteinExistence type="predicted"/>
<protein>
    <recommendedName>
        <fullName evidence="2">HNH nuclease domain-containing protein</fullName>
    </recommendedName>
</protein>
<dbReference type="RefSeq" id="WP_179744254.1">
    <property type="nucleotide sequence ID" value="NZ_JACCAS010000001.1"/>
</dbReference>
<feature type="domain" description="HNH nuclease" evidence="2">
    <location>
        <begin position="21"/>
        <end position="84"/>
    </location>
</feature>
<gene>
    <name evidence="3" type="ORF">GGD40_003296</name>
</gene>
<sequence>MSRVLRQEDFVQYNGFYGKPHCRSVVFHLYGGECATCHRQIERGNFHVAHIIARSHPTLMEKYFSYLDVDNLLNLKLSCPRCNSKESNFVVDALMLQGAFNSSARVISSRLESVLEKLQAIVKRIEMNGADPRICTDVLYIDAGEIRTLAADWQGAVVVPRSELDARVAEAVRNTLGSDGDDWITYQAVEEAIGFFRNHMEIRNGSSYSIDSDGSLPWLNTAKGQLYREGEFRPIPERVKAAGLIDGVYLDPDELSKRGGLLFPLRTEVQRWFRDIFVTIVWAQRKLERSGHKQYLALDEREWHAICECFDKLSVIEAGIGKVGRRLTIPNVVAHFGMRQNKLCFGEDDISVSDEVRRMCRAVATDSSWGDGALMLKSKLRPWLARAFSIADLAVRQTIGSRLVLVGDERSFYRRWMPRLPKLDGKTVEEVRLESSTRQTRRRTRATEKQSA</sequence>
<dbReference type="CDD" id="cd00085">
    <property type="entry name" value="HNHc"/>
    <property type="match status" value="1"/>
</dbReference>
<organism evidence="3 4">
    <name type="scientific">Paraburkholderia bryophila</name>
    <dbReference type="NCBI Taxonomy" id="420952"/>
    <lineage>
        <taxon>Bacteria</taxon>
        <taxon>Pseudomonadati</taxon>
        <taxon>Pseudomonadota</taxon>
        <taxon>Betaproteobacteria</taxon>
        <taxon>Burkholderiales</taxon>
        <taxon>Burkholderiaceae</taxon>
        <taxon>Paraburkholderia</taxon>
    </lineage>
</organism>
<accession>A0A7Y9WMX2</accession>
<dbReference type="AlphaFoldDB" id="A0A7Y9WMX2"/>
<dbReference type="InterPro" id="IPR003615">
    <property type="entry name" value="HNH_nuc"/>
</dbReference>
<keyword evidence="4" id="KW-1185">Reference proteome</keyword>
<dbReference type="Gene3D" id="1.10.30.50">
    <property type="match status" value="1"/>
</dbReference>
<dbReference type="EMBL" id="JACCAS010000001">
    <property type="protein sequence ID" value="NYH23817.1"/>
    <property type="molecule type" value="Genomic_DNA"/>
</dbReference>
<comment type="caution">
    <text evidence="3">The sequence shown here is derived from an EMBL/GenBank/DDBJ whole genome shotgun (WGS) entry which is preliminary data.</text>
</comment>
<evidence type="ECO:0000313" key="3">
    <source>
        <dbReference type="EMBL" id="NYH23817.1"/>
    </source>
</evidence>